<accession>A0ABW0PC71</accession>
<keyword evidence="4" id="KW-1185">Reference proteome</keyword>
<dbReference type="InterPro" id="IPR027417">
    <property type="entry name" value="P-loop_NTPase"/>
</dbReference>
<sequence length="400" mass="42920">MSTIPAYDANAVATLRDLDRKRLLGHLRDQRPDGMAQEEQVEPARDKPSATAPTLGPTISIFDHEAVAKQIRLAGSGDTFDEGGPSASSASSDEQARLERLRALVHQEPLRRLVVADEGTSERLGRLREECPGFVEIIALVERAVALSMISSTGIAFPPILLVGPPGLGKTHFSRRLAAALGVEQHAFSCATNSDAQALLIGHPTTWRGARMGVLTEALLGGETGNPLLVLDEIDKFVTHSTEKPYNSLLALLESENASALIDEYLRVPFDLSRCLILATANDLDALPGFIQDRFLIVTVTSPDGAMLRAIARRIAAEIIAAHGDAFALPDDAVVARLARTNPRGIRRLVTLALGFAAQAGRRHLIVADVSAAEAIADTRGARDPIGFIRPQGKRQDGRE</sequence>
<name>A0ABW0PC71_9HYPH</name>
<dbReference type="SUPFAM" id="SSF52540">
    <property type="entry name" value="P-loop containing nucleoside triphosphate hydrolases"/>
    <property type="match status" value="1"/>
</dbReference>
<evidence type="ECO:0000259" key="2">
    <source>
        <dbReference type="SMART" id="SM00382"/>
    </source>
</evidence>
<evidence type="ECO:0000313" key="4">
    <source>
        <dbReference type="Proteomes" id="UP001596060"/>
    </source>
</evidence>
<dbReference type="InterPro" id="IPR003959">
    <property type="entry name" value="ATPase_AAA_core"/>
</dbReference>
<dbReference type="InterPro" id="IPR003593">
    <property type="entry name" value="AAA+_ATPase"/>
</dbReference>
<feature type="region of interest" description="Disordered" evidence="1">
    <location>
        <begin position="76"/>
        <end position="95"/>
    </location>
</feature>
<dbReference type="RefSeq" id="WP_156450745.1">
    <property type="nucleotide sequence ID" value="NZ_JBHSLU010000167.1"/>
</dbReference>
<proteinExistence type="predicted"/>
<reference evidence="4" key="1">
    <citation type="journal article" date="2019" name="Int. J. Syst. Evol. Microbiol.">
        <title>The Global Catalogue of Microorganisms (GCM) 10K type strain sequencing project: providing services to taxonomists for standard genome sequencing and annotation.</title>
        <authorList>
            <consortium name="The Broad Institute Genomics Platform"/>
            <consortium name="The Broad Institute Genome Sequencing Center for Infectious Disease"/>
            <person name="Wu L."/>
            <person name="Ma J."/>
        </authorList>
    </citation>
    <scope>NUCLEOTIDE SEQUENCE [LARGE SCALE GENOMIC DNA]</scope>
    <source>
        <strain evidence="4">CCUG 43117</strain>
    </source>
</reference>
<evidence type="ECO:0000256" key="1">
    <source>
        <dbReference type="SAM" id="MobiDB-lite"/>
    </source>
</evidence>
<dbReference type="Proteomes" id="UP001596060">
    <property type="component" value="Unassembled WGS sequence"/>
</dbReference>
<comment type="caution">
    <text evidence="3">The sequence shown here is derived from an EMBL/GenBank/DDBJ whole genome shotgun (WGS) entry which is preliminary data.</text>
</comment>
<dbReference type="Pfam" id="PF00004">
    <property type="entry name" value="AAA"/>
    <property type="match status" value="1"/>
</dbReference>
<dbReference type="EMBL" id="JBHSLU010000167">
    <property type="protein sequence ID" value="MFC5509498.1"/>
    <property type="molecule type" value="Genomic_DNA"/>
</dbReference>
<gene>
    <name evidence="3" type="ORF">ACFPN9_30270</name>
</gene>
<feature type="domain" description="AAA+ ATPase" evidence="2">
    <location>
        <begin position="156"/>
        <end position="305"/>
    </location>
</feature>
<dbReference type="PANTHER" id="PTHR43718">
    <property type="entry name" value="LON PROTEASE"/>
    <property type="match status" value="1"/>
</dbReference>
<feature type="region of interest" description="Disordered" evidence="1">
    <location>
        <begin position="25"/>
        <end position="55"/>
    </location>
</feature>
<dbReference type="PANTHER" id="PTHR43718:SF2">
    <property type="entry name" value="LON PROTEASE HOMOLOG, MITOCHONDRIAL"/>
    <property type="match status" value="1"/>
</dbReference>
<dbReference type="SMART" id="SM00382">
    <property type="entry name" value="AAA"/>
    <property type="match status" value="1"/>
</dbReference>
<organism evidence="3 4">
    <name type="scientific">Bosea massiliensis</name>
    <dbReference type="NCBI Taxonomy" id="151419"/>
    <lineage>
        <taxon>Bacteria</taxon>
        <taxon>Pseudomonadati</taxon>
        <taxon>Pseudomonadota</taxon>
        <taxon>Alphaproteobacteria</taxon>
        <taxon>Hyphomicrobiales</taxon>
        <taxon>Boseaceae</taxon>
        <taxon>Bosea</taxon>
    </lineage>
</organism>
<protein>
    <submittedName>
        <fullName evidence="3">AAA family ATPase</fullName>
    </submittedName>
</protein>
<dbReference type="Gene3D" id="3.40.50.300">
    <property type="entry name" value="P-loop containing nucleotide triphosphate hydrolases"/>
    <property type="match status" value="1"/>
</dbReference>
<evidence type="ECO:0000313" key="3">
    <source>
        <dbReference type="EMBL" id="MFC5509498.1"/>
    </source>
</evidence>
<dbReference type="InterPro" id="IPR027065">
    <property type="entry name" value="Lon_Prtase"/>
</dbReference>